<name>A0ABN2CDA3_9ACTN</name>
<dbReference type="Pfam" id="PF12831">
    <property type="entry name" value="FAD_oxidored"/>
    <property type="match status" value="1"/>
</dbReference>
<gene>
    <name evidence="1" type="ORF">GCM10009741_70260</name>
</gene>
<dbReference type="SUPFAM" id="SSF51905">
    <property type="entry name" value="FAD/NAD(P)-binding domain"/>
    <property type="match status" value="1"/>
</dbReference>
<evidence type="ECO:0000313" key="1">
    <source>
        <dbReference type="EMBL" id="GAA1555696.1"/>
    </source>
</evidence>
<proteinExistence type="predicted"/>
<keyword evidence="2" id="KW-1185">Reference proteome</keyword>
<protein>
    <submittedName>
        <fullName evidence="1">FAD-dependent oxidoreductase</fullName>
    </submittedName>
</protein>
<dbReference type="RefSeq" id="WP_344182049.1">
    <property type="nucleotide sequence ID" value="NZ_BAAANC010000004.1"/>
</dbReference>
<sequence>MHTEVLVIGGGLGGVAAALSALRAGRDVVMTEEYDWIGGQLTSQAVPPDEHTWVEQFGVTASYRSLRDGIRDYYRRHYPLTESSRAAPELNPGAGYVSKLCSEPRVAVAVMEALLAPYRASRQLRILQPYRPVDATTDGDHVTSVTVAHRDTGDQLTLTAPYILDATETGELLPLTGTEYVTGFESQADTQEPSAPATAQPLNMQAVSYCFAVDHVDGDQVGDKPANYAFWRNYQPPFWGDRMLSWNAPDPRTLQTSRRTFTPNPDDDPLAVVADQRRTGGDTNLWTFRRIAARRHFRPGAYASDICLVNWPMIDYLEGNVFDVPDAERHLQGAKELSQSVLYWLQTEAPRPDGGTGFPGLRLRGDLLGSADGLAQAPYIRESRRILAEYTVVEQDLSVAVRGAAGAVEYGDSVGIGMYRIDLHPSTGGDNYIDVASSPFRIPLGALIPRRVENLLPASKNLGTTHITNGCYRLHPVEWNIGEAAGLLAAFCLDRGVSPHAVRATPALLSDFQARLVAQGVELSWPAISGY</sequence>
<dbReference type="Gene3D" id="3.50.50.60">
    <property type="entry name" value="FAD/NAD(P)-binding domain"/>
    <property type="match status" value="1"/>
</dbReference>
<dbReference type="PANTHER" id="PTHR42716:SF1">
    <property type="entry name" value="SLL0471 PROTEIN"/>
    <property type="match status" value="1"/>
</dbReference>
<dbReference type="Proteomes" id="UP001500363">
    <property type="component" value="Unassembled WGS sequence"/>
</dbReference>
<dbReference type="PANTHER" id="PTHR42716">
    <property type="entry name" value="L-ASPARTATE OXIDASE"/>
    <property type="match status" value="1"/>
</dbReference>
<dbReference type="InterPro" id="IPR036188">
    <property type="entry name" value="FAD/NAD-bd_sf"/>
</dbReference>
<dbReference type="EMBL" id="BAAANC010000004">
    <property type="protein sequence ID" value="GAA1555696.1"/>
    <property type="molecule type" value="Genomic_DNA"/>
</dbReference>
<accession>A0ABN2CDA3</accession>
<dbReference type="InterPro" id="IPR005288">
    <property type="entry name" value="NadB"/>
</dbReference>
<reference evidence="1 2" key="1">
    <citation type="journal article" date="2019" name="Int. J. Syst. Evol. Microbiol.">
        <title>The Global Catalogue of Microorganisms (GCM) 10K type strain sequencing project: providing services to taxonomists for standard genome sequencing and annotation.</title>
        <authorList>
            <consortium name="The Broad Institute Genomics Platform"/>
            <consortium name="The Broad Institute Genome Sequencing Center for Infectious Disease"/>
            <person name="Wu L."/>
            <person name="Ma J."/>
        </authorList>
    </citation>
    <scope>NUCLEOTIDE SEQUENCE [LARGE SCALE GENOMIC DNA]</scope>
    <source>
        <strain evidence="1 2">JCM 14303</strain>
    </source>
</reference>
<evidence type="ECO:0000313" key="2">
    <source>
        <dbReference type="Proteomes" id="UP001500363"/>
    </source>
</evidence>
<organism evidence="1 2">
    <name type="scientific">Kribbella lupini</name>
    <dbReference type="NCBI Taxonomy" id="291602"/>
    <lineage>
        <taxon>Bacteria</taxon>
        <taxon>Bacillati</taxon>
        <taxon>Actinomycetota</taxon>
        <taxon>Actinomycetes</taxon>
        <taxon>Propionibacteriales</taxon>
        <taxon>Kribbellaceae</taxon>
        <taxon>Kribbella</taxon>
    </lineage>
</organism>
<comment type="caution">
    <text evidence="1">The sequence shown here is derived from an EMBL/GenBank/DDBJ whole genome shotgun (WGS) entry which is preliminary data.</text>
</comment>